<dbReference type="AlphaFoldDB" id="A0A6P7F4U0"/>
<feature type="domain" description="C2H2-type" evidence="6">
    <location>
        <begin position="293"/>
        <end position="321"/>
    </location>
</feature>
<protein>
    <submittedName>
        <fullName evidence="7">Zinc finger protein OZF-like</fullName>
    </submittedName>
</protein>
<accession>A0A6P7F4U0</accession>
<dbReference type="PROSITE" id="PS00028">
    <property type="entry name" value="ZINC_FINGER_C2H2_1"/>
    <property type="match status" value="9"/>
</dbReference>
<keyword evidence="2" id="KW-0677">Repeat</keyword>
<dbReference type="Pfam" id="PF13912">
    <property type="entry name" value="zf-C2H2_6"/>
    <property type="match status" value="1"/>
</dbReference>
<keyword evidence="1" id="KW-0479">Metal-binding</keyword>
<feature type="domain" description="C2H2-type" evidence="6">
    <location>
        <begin position="220"/>
        <end position="247"/>
    </location>
</feature>
<evidence type="ECO:0000259" key="6">
    <source>
        <dbReference type="PROSITE" id="PS50157"/>
    </source>
</evidence>
<gene>
    <name evidence="7" type="primary">LOC114325082</name>
</gene>
<organism evidence="7">
    <name type="scientific">Diabrotica virgifera virgifera</name>
    <name type="common">western corn rootworm</name>
    <dbReference type="NCBI Taxonomy" id="50390"/>
    <lineage>
        <taxon>Eukaryota</taxon>
        <taxon>Metazoa</taxon>
        <taxon>Ecdysozoa</taxon>
        <taxon>Arthropoda</taxon>
        <taxon>Hexapoda</taxon>
        <taxon>Insecta</taxon>
        <taxon>Pterygota</taxon>
        <taxon>Neoptera</taxon>
        <taxon>Endopterygota</taxon>
        <taxon>Coleoptera</taxon>
        <taxon>Polyphaga</taxon>
        <taxon>Cucujiformia</taxon>
        <taxon>Chrysomeloidea</taxon>
        <taxon>Chrysomelidae</taxon>
        <taxon>Galerucinae</taxon>
        <taxon>Diabroticina</taxon>
        <taxon>Diabroticites</taxon>
        <taxon>Diabrotica</taxon>
    </lineage>
</organism>
<proteinExistence type="predicted"/>
<dbReference type="PROSITE" id="PS50157">
    <property type="entry name" value="ZINC_FINGER_C2H2_2"/>
    <property type="match status" value="7"/>
</dbReference>
<evidence type="ECO:0000256" key="5">
    <source>
        <dbReference type="PROSITE-ProRule" id="PRU00042"/>
    </source>
</evidence>
<evidence type="ECO:0000256" key="4">
    <source>
        <dbReference type="ARBA" id="ARBA00022833"/>
    </source>
</evidence>
<feature type="domain" description="C2H2-type" evidence="6">
    <location>
        <begin position="465"/>
        <end position="492"/>
    </location>
</feature>
<dbReference type="InterPro" id="IPR013087">
    <property type="entry name" value="Znf_C2H2_type"/>
</dbReference>
<feature type="domain" description="C2H2-type" evidence="6">
    <location>
        <begin position="438"/>
        <end position="461"/>
    </location>
</feature>
<dbReference type="InterPro" id="IPR036236">
    <property type="entry name" value="Znf_C2H2_sf"/>
</dbReference>
<dbReference type="FunCoup" id="A0A6P7F4U0">
    <property type="interactions" value="39"/>
</dbReference>
<evidence type="ECO:0000313" key="7">
    <source>
        <dbReference type="RefSeq" id="XP_028128813.1"/>
    </source>
</evidence>
<dbReference type="SMART" id="SM00355">
    <property type="entry name" value="ZnF_C2H2"/>
    <property type="match status" value="11"/>
</dbReference>
<dbReference type="PANTHER" id="PTHR24379">
    <property type="entry name" value="KRAB AND ZINC FINGER DOMAIN-CONTAINING"/>
    <property type="match status" value="1"/>
</dbReference>
<dbReference type="Pfam" id="PF00096">
    <property type="entry name" value="zf-C2H2"/>
    <property type="match status" value="3"/>
</dbReference>
<name>A0A6P7F4U0_DIAVI</name>
<dbReference type="FunFam" id="3.30.160.60:FF:000478">
    <property type="entry name" value="Zinc finger protein 133"/>
    <property type="match status" value="1"/>
</dbReference>
<keyword evidence="4" id="KW-0862">Zinc</keyword>
<evidence type="ECO:0000256" key="2">
    <source>
        <dbReference type="ARBA" id="ARBA00022737"/>
    </source>
</evidence>
<dbReference type="SUPFAM" id="SSF57667">
    <property type="entry name" value="beta-beta-alpha zinc fingers"/>
    <property type="match status" value="3"/>
</dbReference>
<evidence type="ECO:0000256" key="1">
    <source>
        <dbReference type="ARBA" id="ARBA00022723"/>
    </source>
</evidence>
<sequence>MLPNTKLITTKLQVNQKEMQLLLKSKPSPPTIKVKSSQALMNSPPTLTLKPLQCQGLMSLKTSPPTVTLMPSKAHVLMTSTTSPSIRKLTPSEVQLLTASLTSPPGIKVMQPQDQLLTKTKTLTPELTVIPKVTMVSNTPGFGPPPPLKVIPTEYLINDHITLSNLPPNTHLIRQDEYPMYTHPFDYSPYVNKTLPFICTKKISLMEESELSPTEERFAWGCKICKNEFDDKKHLLDHYEMHKNTTDQLGDDDQNNEAYNISRELSCPICLTTFVDVDNFQQHVTNKHKPKDYYCDLCCTNFNDDYLLSIHISRSHSQDPDLYECVTCKNFQTRISTALHEHVNKEHVKEEIYCNECDTMFSSKTWFEDHKIFHIEINDRETHKCDRCESTFKANHLLMEHMQESHTKYKCDQCDVTFPYKKNLDNHNRHLHSTKEPLLCNECGRTFSSRALLTLHEKVHSTGTYVCSVCGKIFRQRESLKMHMRVHTGEKPHKCHLCNKSFSQQSTLIVHRRTHTGERPYPCSKCKKGFITKNIKDGHEKKCKNFK</sequence>
<dbReference type="Gene3D" id="3.30.160.60">
    <property type="entry name" value="Classic Zinc Finger"/>
    <property type="match status" value="6"/>
</dbReference>
<feature type="domain" description="C2H2-type" evidence="6">
    <location>
        <begin position="383"/>
        <end position="411"/>
    </location>
</feature>
<evidence type="ECO:0000256" key="3">
    <source>
        <dbReference type="ARBA" id="ARBA00022771"/>
    </source>
</evidence>
<dbReference type="PANTHER" id="PTHR24379:SF121">
    <property type="entry name" value="C2H2-TYPE DOMAIN-CONTAINING PROTEIN"/>
    <property type="match status" value="1"/>
</dbReference>
<dbReference type="RefSeq" id="XP_028128813.1">
    <property type="nucleotide sequence ID" value="XM_028273012.1"/>
</dbReference>
<reference evidence="7" key="1">
    <citation type="submission" date="2025-08" db="UniProtKB">
        <authorList>
            <consortium name="RefSeq"/>
        </authorList>
    </citation>
    <scope>IDENTIFICATION</scope>
    <source>
        <tissue evidence="7">Whole insect</tissue>
    </source>
</reference>
<dbReference type="FunFam" id="3.30.160.60:FF:000912">
    <property type="entry name" value="Zinc finger protein 660"/>
    <property type="match status" value="1"/>
</dbReference>
<dbReference type="GO" id="GO:0008270">
    <property type="term" value="F:zinc ion binding"/>
    <property type="evidence" value="ECO:0007669"/>
    <property type="project" value="UniProtKB-KW"/>
</dbReference>
<feature type="domain" description="C2H2-type" evidence="6">
    <location>
        <begin position="493"/>
        <end position="520"/>
    </location>
</feature>
<dbReference type="InParanoid" id="A0A6P7F4U0"/>
<feature type="domain" description="C2H2-type" evidence="6">
    <location>
        <begin position="409"/>
        <end position="437"/>
    </location>
</feature>
<keyword evidence="3 5" id="KW-0863">Zinc-finger</keyword>